<evidence type="ECO:0000313" key="1">
    <source>
        <dbReference type="EMBL" id="BAZ97478.1"/>
    </source>
</evidence>
<proteinExistence type="predicted"/>
<dbReference type="EMBL" id="AP017649">
    <property type="protein sequence ID" value="BAZ97478.1"/>
    <property type="molecule type" value="Genomic_DNA"/>
</dbReference>
<evidence type="ECO:0000313" key="2">
    <source>
        <dbReference type="Proteomes" id="UP000218257"/>
    </source>
</evidence>
<sequence>MTQHDFSALFSHYPELINQMPDLFTSHEFILQLARQHQTLYIRALYAYRDLPDTQNPTPFKTVHGILAKHLNAYPNLVTNIGEVDSFDIFTNENTCVQWQKRVTLGSR</sequence>
<accession>A0AB33HTX2</accession>
<dbReference type="AlphaFoldDB" id="A0AB33HTX2"/>
<name>A0AB33HTX2_9CHLR</name>
<reference evidence="1 2" key="1">
    <citation type="journal article" date="2017" name="Sci. Rep.">
        <title>Isolation and genomic characterization of a Dehalococcoides strain suggests genomic rearrangement during culture.</title>
        <authorList>
            <person name="Yohda M."/>
            <person name="Ikegami K."/>
            <person name="Aita Y."/>
            <person name="Kitajima M."/>
            <person name="Takechi A."/>
            <person name="Iwamoto M."/>
            <person name="Fukuda T."/>
            <person name="Tamura N."/>
            <person name="Shibasaki J."/>
            <person name="Koike S."/>
            <person name="Komatsu D."/>
            <person name="Miyagi S."/>
            <person name="Nishimura M."/>
            <person name="Uchino Y."/>
            <person name="Shiroma A."/>
            <person name="Shimoji M."/>
            <person name="Tamotsu H."/>
            <person name="Ashimine N."/>
            <person name="Shinzato M."/>
            <person name="Ohki S."/>
            <person name="Nakano K."/>
            <person name="Teruya K."/>
            <person name="Satou K."/>
            <person name="Hirano T."/>
            <person name="Yagi O."/>
        </authorList>
    </citation>
    <scope>NUCLEOTIDE SEQUENCE [LARGE SCALE GENOMIC DNA]</scope>
    <source>
        <strain evidence="1 2">UCH-ATV1</strain>
    </source>
</reference>
<protein>
    <submittedName>
        <fullName evidence="1">Uncharacterized protein</fullName>
    </submittedName>
</protein>
<dbReference type="RefSeq" id="WP_096476745.1">
    <property type="nucleotide sequence ID" value="NZ_AP017649.1"/>
</dbReference>
<gene>
    <name evidence="1" type="ORF">DEHALATV1_0850</name>
</gene>
<organism evidence="1 2">
    <name type="scientific">Dehalococcoides mccartyi</name>
    <dbReference type="NCBI Taxonomy" id="61435"/>
    <lineage>
        <taxon>Bacteria</taxon>
        <taxon>Bacillati</taxon>
        <taxon>Chloroflexota</taxon>
        <taxon>Dehalococcoidia</taxon>
        <taxon>Dehalococcoidales</taxon>
        <taxon>Dehalococcoidaceae</taxon>
        <taxon>Dehalococcoides</taxon>
    </lineage>
</organism>
<dbReference type="Proteomes" id="UP000218257">
    <property type="component" value="Chromosome"/>
</dbReference>